<dbReference type="EMBL" id="CR382122">
    <property type="protein sequence ID" value="CAH02534.1"/>
    <property type="molecule type" value="Genomic_DNA"/>
</dbReference>
<evidence type="ECO:0000256" key="3">
    <source>
        <dbReference type="ARBA" id="ARBA00023163"/>
    </source>
</evidence>
<gene>
    <name evidence="7" type="ORF">KLLA0_B13695g</name>
</gene>
<evidence type="ECO:0000259" key="6">
    <source>
        <dbReference type="PROSITE" id="PS50217"/>
    </source>
</evidence>
<dbReference type="PROSITE" id="PS50217">
    <property type="entry name" value="BZIP"/>
    <property type="match status" value="1"/>
</dbReference>
<dbReference type="STRING" id="284590.Q6CV98"/>
<keyword evidence="2" id="KW-0805">Transcription regulation</keyword>
<feature type="region of interest" description="Disordered" evidence="5">
    <location>
        <begin position="125"/>
        <end position="186"/>
    </location>
</feature>
<feature type="compositionally biased region" description="Polar residues" evidence="5">
    <location>
        <begin position="125"/>
        <end position="136"/>
    </location>
</feature>
<reference evidence="7 8" key="1">
    <citation type="journal article" date="2004" name="Nature">
        <title>Genome evolution in yeasts.</title>
        <authorList>
            <consortium name="Genolevures"/>
            <person name="Dujon B."/>
            <person name="Sherman D."/>
            <person name="Fischer G."/>
            <person name="Durrens P."/>
            <person name="Casaregola S."/>
            <person name="Lafontaine I."/>
            <person name="de Montigny J."/>
            <person name="Marck C."/>
            <person name="Neuveglise C."/>
            <person name="Talla E."/>
            <person name="Goffard N."/>
            <person name="Frangeul L."/>
            <person name="Aigle M."/>
            <person name="Anthouard V."/>
            <person name="Babour A."/>
            <person name="Barbe V."/>
            <person name="Barnay S."/>
            <person name="Blanchin S."/>
            <person name="Beckerich J.M."/>
            <person name="Beyne E."/>
            <person name="Bleykasten C."/>
            <person name="Boisrame A."/>
            <person name="Boyer J."/>
            <person name="Cattolico L."/>
            <person name="Confanioleri F."/>
            <person name="de Daruvar A."/>
            <person name="Despons L."/>
            <person name="Fabre E."/>
            <person name="Fairhead C."/>
            <person name="Ferry-Dumazet H."/>
            <person name="Groppi A."/>
            <person name="Hantraye F."/>
            <person name="Hennequin C."/>
            <person name="Jauniaux N."/>
            <person name="Joyet P."/>
            <person name="Kachouri R."/>
            <person name="Kerrest A."/>
            <person name="Koszul R."/>
            <person name="Lemaire M."/>
            <person name="Lesur I."/>
            <person name="Ma L."/>
            <person name="Muller H."/>
            <person name="Nicaud J.M."/>
            <person name="Nikolski M."/>
            <person name="Oztas S."/>
            <person name="Ozier-Kalogeropoulos O."/>
            <person name="Pellenz S."/>
            <person name="Potier S."/>
            <person name="Richard G.F."/>
            <person name="Straub M.L."/>
            <person name="Suleau A."/>
            <person name="Swennene D."/>
            <person name="Tekaia F."/>
            <person name="Wesolowski-Louvel M."/>
            <person name="Westhof E."/>
            <person name="Wirth B."/>
            <person name="Zeniou-Meyer M."/>
            <person name="Zivanovic I."/>
            <person name="Bolotin-Fukuhara M."/>
            <person name="Thierry A."/>
            <person name="Bouchier C."/>
            <person name="Caudron B."/>
            <person name="Scarpelli C."/>
            <person name="Gaillardin C."/>
            <person name="Weissenbach J."/>
            <person name="Wincker P."/>
            <person name="Souciet J.L."/>
        </authorList>
    </citation>
    <scope>NUCLEOTIDE SEQUENCE [LARGE SCALE GENOMIC DNA]</scope>
    <source>
        <strain evidence="8">ATCC 8585 / CBS 2359 / DSM 70799 / NBRC 1267 / NRRL Y-1140 / WM37</strain>
    </source>
</reference>
<evidence type="ECO:0000313" key="8">
    <source>
        <dbReference type="Proteomes" id="UP000000598"/>
    </source>
</evidence>
<dbReference type="InterPro" id="IPR046347">
    <property type="entry name" value="bZIP_sf"/>
</dbReference>
<dbReference type="InParanoid" id="Q6CV98"/>
<dbReference type="HOGENOM" id="CLU_737830_0_0_1"/>
<protein>
    <submittedName>
        <fullName evidence="7">KLLA0B13695p</fullName>
    </submittedName>
</protein>
<feature type="domain" description="BZIP" evidence="6">
    <location>
        <begin position="183"/>
        <end position="246"/>
    </location>
</feature>
<organism evidence="7 8">
    <name type="scientific">Kluyveromyces lactis (strain ATCC 8585 / CBS 2359 / DSM 70799 / NBRC 1267 / NRRL Y-1140 / WM37)</name>
    <name type="common">Yeast</name>
    <name type="synonym">Candida sphaerica</name>
    <dbReference type="NCBI Taxonomy" id="284590"/>
    <lineage>
        <taxon>Eukaryota</taxon>
        <taxon>Fungi</taxon>
        <taxon>Dikarya</taxon>
        <taxon>Ascomycota</taxon>
        <taxon>Saccharomycotina</taxon>
        <taxon>Saccharomycetes</taxon>
        <taxon>Saccharomycetales</taxon>
        <taxon>Saccharomycetaceae</taxon>
        <taxon>Kluyveromyces</taxon>
    </lineage>
</organism>
<dbReference type="Gene3D" id="1.20.5.170">
    <property type="match status" value="1"/>
</dbReference>
<dbReference type="Gene3D" id="1.10.238.100">
    <property type="entry name" value="YAP1 redox domain. Chain B"/>
    <property type="match status" value="1"/>
</dbReference>
<dbReference type="SMART" id="SM00338">
    <property type="entry name" value="BRLZ"/>
    <property type="match status" value="1"/>
</dbReference>
<evidence type="ECO:0000256" key="4">
    <source>
        <dbReference type="ARBA" id="ARBA00023242"/>
    </source>
</evidence>
<keyword evidence="3" id="KW-0804">Transcription</keyword>
<dbReference type="SUPFAM" id="SSF57959">
    <property type="entry name" value="Leucine zipper domain"/>
    <property type="match status" value="1"/>
</dbReference>
<dbReference type="PaxDb" id="284590-Q6CV98"/>
<name>Q6CV98_KLULA</name>
<dbReference type="AlphaFoldDB" id="Q6CV98"/>
<keyword evidence="4" id="KW-0539">Nucleus</keyword>
<keyword evidence="8" id="KW-1185">Reference proteome</keyword>
<dbReference type="InterPro" id="IPR050936">
    <property type="entry name" value="AP-1-like"/>
</dbReference>
<dbReference type="KEGG" id="kla:KLLA0_B13695g"/>
<dbReference type="CDD" id="cd14688">
    <property type="entry name" value="bZIP_YAP"/>
    <property type="match status" value="1"/>
</dbReference>
<dbReference type="GO" id="GO:0000976">
    <property type="term" value="F:transcription cis-regulatory region binding"/>
    <property type="evidence" value="ECO:0007669"/>
    <property type="project" value="InterPro"/>
</dbReference>
<dbReference type="GO" id="GO:0090575">
    <property type="term" value="C:RNA polymerase II transcription regulator complex"/>
    <property type="evidence" value="ECO:0007669"/>
    <property type="project" value="TreeGrafter"/>
</dbReference>
<proteinExistence type="predicted"/>
<evidence type="ECO:0000256" key="2">
    <source>
        <dbReference type="ARBA" id="ARBA00023015"/>
    </source>
</evidence>
<comment type="subcellular location">
    <subcellularLocation>
        <location evidence="1">Nucleus</location>
    </subcellularLocation>
</comment>
<feature type="compositionally biased region" description="Low complexity" evidence="5">
    <location>
        <begin position="145"/>
        <end position="171"/>
    </location>
</feature>
<accession>Q6CV98</accession>
<evidence type="ECO:0000256" key="5">
    <source>
        <dbReference type="SAM" id="MobiDB-lite"/>
    </source>
</evidence>
<dbReference type="GO" id="GO:0001228">
    <property type="term" value="F:DNA-binding transcription activator activity, RNA polymerase II-specific"/>
    <property type="evidence" value="ECO:0007669"/>
    <property type="project" value="TreeGrafter"/>
</dbReference>
<sequence length="375" mass="42197">MSYASGQQQAAQVPNAGFDEQMMRRAAADSYFLSSSFGSVDREMEFLHYQTNGIRVKEESKGPQIPVANGTTINNVPYYASPVVMQDTGYTTPGHSSISSEGNHVISHGGPSAVFSLSESSSVNRNANLNNSTDSYSQQERDLELQQQQQLRLQQELQQQLNQEQQDLSNQTSDSATGAKDSEEQIRRKRALNRAAQKAFRERKEARVKQLEKQLKDSENDREQLLNELEQLRKHNIEMHAENRILLQTKNAAVVAAANSGAVTDSLGTINQTQNSERNKFTFPSKRDFVDELINVDEHNISNDTTPPSLEYSHNGEQVMTVSATWEYLNRMSETFDFDLSLVMCKLKGRVVCHGKGPSYFKSDIDKYIEASRAR</sequence>
<dbReference type="Proteomes" id="UP000000598">
    <property type="component" value="Chromosome B"/>
</dbReference>
<dbReference type="eggNOG" id="ENOG502S4CX">
    <property type="taxonomic scope" value="Eukaryota"/>
</dbReference>
<dbReference type="PANTHER" id="PTHR40621:SF8">
    <property type="entry name" value="AP-1-LIKE TRANSCRIPTION FACTOR YAP3"/>
    <property type="match status" value="1"/>
</dbReference>
<evidence type="ECO:0000313" key="7">
    <source>
        <dbReference type="EMBL" id="CAH02534.1"/>
    </source>
</evidence>
<evidence type="ECO:0000256" key="1">
    <source>
        <dbReference type="ARBA" id="ARBA00004123"/>
    </source>
</evidence>
<dbReference type="PANTHER" id="PTHR40621">
    <property type="entry name" value="TRANSCRIPTION FACTOR KAPC-RELATED"/>
    <property type="match status" value="1"/>
</dbReference>
<dbReference type="InterPro" id="IPR004827">
    <property type="entry name" value="bZIP"/>
</dbReference>